<dbReference type="SMART" id="SM00895">
    <property type="entry name" value="FCD"/>
    <property type="match status" value="1"/>
</dbReference>
<dbReference type="Pfam" id="PF07729">
    <property type="entry name" value="FCD"/>
    <property type="match status" value="1"/>
</dbReference>
<keyword evidence="2" id="KW-0238">DNA-binding</keyword>
<dbReference type="SMART" id="SM00345">
    <property type="entry name" value="HTH_GNTR"/>
    <property type="match status" value="1"/>
</dbReference>
<keyword evidence="1" id="KW-0805">Transcription regulation</keyword>
<evidence type="ECO:0000259" key="4">
    <source>
        <dbReference type="PROSITE" id="PS50949"/>
    </source>
</evidence>
<evidence type="ECO:0000256" key="2">
    <source>
        <dbReference type="ARBA" id="ARBA00023125"/>
    </source>
</evidence>
<comment type="caution">
    <text evidence="5">The sequence shown here is derived from an EMBL/GenBank/DDBJ whole genome shotgun (WGS) entry which is preliminary data.</text>
</comment>
<dbReference type="InterPro" id="IPR036390">
    <property type="entry name" value="WH_DNA-bd_sf"/>
</dbReference>
<evidence type="ECO:0000256" key="3">
    <source>
        <dbReference type="ARBA" id="ARBA00023163"/>
    </source>
</evidence>
<dbReference type="SUPFAM" id="SSF46785">
    <property type="entry name" value="Winged helix' DNA-binding domain"/>
    <property type="match status" value="1"/>
</dbReference>
<proteinExistence type="predicted"/>
<dbReference type="PANTHER" id="PTHR43537:SF51">
    <property type="entry name" value="HTH-TYPE TRANSCRIPTIONAL REGULATOR LGOR-RELATED"/>
    <property type="match status" value="1"/>
</dbReference>
<protein>
    <submittedName>
        <fullName evidence="5">GntR family transcriptional regulator</fullName>
    </submittedName>
</protein>
<dbReference type="EMBL" id="JBBKTW010000009">
    <property type="protein sequence ID" value="MEN2991130.1"/>
    <property type="molecule type" value="Genomic_DNA"/>
</dbReference>
<sequence length="223" mass="24777">MTQDTEESVVDHTINALRAGIRDHSFAPGQRLIVADITRRLGVSAGPVREAIRRLNGEGLIDIQPNRGAVVRRFDAADIAEIFSVREAVEARAAELAALNIDQGDNRRKLDEIMAEAPDAEAEGGPRYIDHNARFHALIYEMAGNNKLREVAEGLTLPIYRMQFHQLMVRRSATTSARDHDRIVDAIRRGDGPAAFQAMRDHVRRSGLGMQEAVATKLNRLKP</sequence>
<dbReference type="Gene3D" id="1.10.10.10">
    <property type="entry name" value="Winged helix-like DNA-binding domain superfamily/Winged helix DNA-binding domain"/>
    <property type="match status" value="1"/>
</dbReference>
<dbReference type="PROSITE" id="PS50949">
    <property type="entry name" value="HTH_GNTR"/>
    <property type="match status" value="1"/>
</dbReference>
<dbReference type="CDD" id="cd07377">
    <property type="entry name" value="WHTH_GntR"/>
    <property type="match status" value="1"/>
</dbReference>
<keyword evidence="6" id="KW-1185">Reference proteome</keyword>
<dbReference type="RefSeq" id="WP_345933546.1">
    <property type="nucleotide sequence ID" value="NZ_JBBKTV010000005.1"/>
</dbReference>
<keyword evidence="3" id="KW-0804">Transcription</keyword>
<organism evidence="5 6">
    <name type="scientific">Tistrella arctica</name>
    <dbReference type="NCBI Taxonomy" id="3133430"/>
    <lineage>
        <taxon>Bacteria</taxon>
        <taxon>Pseudomonadati</taxon>
        <taxon>Pseudomonadota</taxon>
        <taxon>Alphaproteobacteria</taxon>
        <taxon>Geminicoccales</taxon>
        <taxon>Geminicoccaceae</taxon>
        <taxon>Tistrella</taxon>
    </lineage>
</organism>
<feature type="domain" description="HTH gntR-type" evidence="4">
    <location>
        <begin position="7"/>
        <end position="74"/>
    </location>
</feature>
<dbReference type="InterPro" id="IPR011711">
    <property type="entry name" value="GntR_C"/>
</dbReference>
<dbReference type="Gene3D" id="1.20.120.530">
    <property type="entry name" value="GntR ligand-binding domain-like"/>
    <property type="match status" value="1"/>
</dbReference>
<dbReference type="InterPro" id="IPR008920">
    <property type="entry name" value="TF_FadR/GntR_C"/>
</dbReference>
<reference evidence="5 6" key="1">
    <citation type="submission" date="2024-03" db="EMBL/GenBank/DDBJ databases">
        <title>High-quality draft genome sequencing of Tistrella sp. BH-R2-4.</title>
        <authorList>
            <person name="Dong C."/>
        </authorList>
    </citation>
    <scope>NUCLEOTIDE SEQUENCE [LARGE SCALE GENOMIC DNA]</scope>
    <source>
        <strain evidence="5 6">BH-R2-4</strain>
    </source>
</reference>
<dbReference type="Pfam" id="PF00392">
    <property type="entry name" value="GntR"/>
    <property type="match status" value="1"/>
</dbReference>
<evidence type="ECO:0000313" key="6">
    <source>
        <dbReference type="Proteomes" id="UP001413721"/>
    </source>
</evidence>
<dbReference type="InterPro" id="IPR000524">
    <property type="entry name" value="Tscrpt_reg_HTH_GntR"/>
</dbReference>
<accession>A0ABU9YRH0</accession>
<name>A0ABU9YRH0_9PROT</name>
<dbReference type="Proteomes" id="UP001413721">
    <property type="component" value="Unassembled WGS sequence"/>
</dbReference>
<dbReference type="PANTHER" id="PTHR43537">
    <property type="entry name" value="TRANSCRIPTIONAL REGULATOR, GNTR FAMILY"/>
    <property type="match status" value="1"/>
</dbReference>
<evidence type="ECO:0000256" key="1">
    <source>
        <dbReference type="ARBA" id="ARBA00023015"/>
    </source>
</evidence>
<gene>
    <name evidence="5" type="ORF">WG926_22650</name>
</gene>
<dbReference type="SUPFAM" id="SSF48008">
    <property type="entry name" value="GntR ligand-binding domain-like"/>
    <property type="match status" value="1"/>
</dbReference>
<dbReference type="InterPro" id="IPR036388">
    <property type="entry name" value="WH-like_DNA-bd_sf"/>
</dbReference>
<evidence type="ECO:0000313" key="5">
    <source>
        <dbReference type="EMBL" id="MEN2991130.1"/>
    </source>
</evidence>